<evidence type="ECO:0000256" key="1">
    <source>
        <dbReference type="SAM" id="MobiDB-lite"/>
    </source>
</evidence>
<dbReference type="AlphaFoldDB" id="A0A2M4B3Q9"/>
<reference evidence="2" key="1">
    <citation type="submission" date="2018-01" db="EMBL/GenBank/DDBJ databases">
        <title>An insight into the sialome of Amazonian anophelines.</title>
        <authorList>
            <person name="Ribeiro J.M."/>
            <person name="Scarpassa V."/>
            <person name="Calvo E."/>
        </authorList>
    </citation>
    <scope>NUCLEOTIDE SEQUENCE</scope>
    <source>
        <tissue evidence="2">Salivary glands</tissue>
    </source>
</reference>
<organism evidence="2">
    <name type="scientific">Anopheles triannulatus</name>
    <dbReference type="NCBI Taxonomy" id="58253"/>
    <lineage>
        <taxon>Eukaryota</taxon>
        <taxon>Metazoa</taxon>
        <taxon>Ecdysozoa</taxon>
        <taxon>Arthropoda</taxon>
        <taxon>Hexapoda</taxon>
        <taxon>Insecta</taxon>
        <taxon>Pterygota</taxon>
        <taxon>Neoptera</taxon>
        <taxon>Endopterygota</taxon>
        <taxon>Diptera</taxon>
        <taxon>Nematocera</taxon>
        <taxon>Culicoidea</taxon>
        <taxon>Culicidae</taxon>
        <taxon>Anophelinae</taxon>
        <taxon>Anopheles</taxon>
    </lineage>
</organism>
<proteinExistence type="predicted"/>
<dbReference type="EMBL" id="GGFK01014364">
    <property type="protein sequence ID" value="MBW47685.1"/>
    <property type="molecule type" value="Transcribed_RNA"/>
</dbReference>
<protein>
    <submittedName>
        <fullName evidence="2">Putative secreted protein</fullName>
    </submittedName>
</protein>
<accession>A0A2M4B3Q9</accession>
<evidence type="ECO:0000313" key="2">
    <source>
        <dbReference type="EMBL" id="MBW47685.1"/>
    </source>
</evidence>
<sequence>MGGLSFIVVRRSSSLLFLASGEPGSPPWSPPLPEEGEAGSEPPEDDDEVDTDTEVDEAHDADEEDDSAEWSTLPLADADVAGRFNSLASNDAPDDADSGRWELSAAMAAPSGAINPSSASVC</sequence>
<feature type="region of interest" description="Disordered" evidence="1">
    <location>
        <begin position="19"/>
        <end position="122"/>
    </location>
</feature>
<feature type="compositionally biased region" description="Acidic residues" evidence="1">
    <location>
        <begin position="34"/>
        <end position="68"/>
    </location>
</feature>
<name>A0A2M4B3Q9_9DIPT</name>
<feature type="compositionally biased region" description="Pro residues" evidence="1">
    <location>
        <begin position="24"/>
        <end position="33"/>
    </location>
</feature>